<dbReference type="InterPro" id="IPR013830">
    <property type="entry name" value="SGNH_hydro"/>
</dbReference>
<feature type="domain" description="SGNH hydrolase-type esterase" evidence="1">
    <location>
        <begin position="11"/>
        <end position="210"/>
    </location>
</feature>
<sequence>MTTSAQDSIVLLGDSITQDGWSPYGFAQRLANDYVRKLDVINRGMSGYNTDWIIPVFEQSFAKQHEQQHLPKVRLLTIWLGANDAALPPSGQHVPLDRFGTNLAKLVQLVTSPFSPYYASHTRLLLITPPPLNSHQWRVALQQGDAERQLDRTFATTAKYAERVREVGKDVGVPVVDVWTRVWDAAGHVEEQLSQYSYDGLHLNERGYALAYEEILKAIGEHYPELLPEKLQPVFKLYVTH</sequence>
<protein>
    <recommendedName>
        <fullName evidence="1">SGNH hydrolase-type esterase domain-containing protein</fullName>
    </recommendedName>
</protein>
<dbReference type="HOGENOM" id="CLU_051989_0_2_1"/>
<dbReference type="EMBL" id="KE504166">
    <property type="protein sequence ID" value="EPS98324.1"/>
    <property type="molecule type" value="Genomic_DNA"/>
</dbReference>
<dbReference type="eggNOG" id="KOG3035">
    <property type="taxonomic scope" value="Eukaryota"/>
</dbReference>
<evidence type="ECO:0000313" key="2">
    <source>
        <dbReference type="EMBL" id="EPS98324.1"/>
    </source>
</evidence>
<dbReference type="SUPFAM" id="SSF52266">
    <property type="entry name" value="SGNH hydrolase"/>
    <property type="match status" value="1"/>
</dbReference>
<dbReference type="InterPro" id="IPR045136">
    <property type="entry name" value="Iah1-like"/>
</dbReference>
<dbReference type="InParanoid" id="S8FIW6"/>
<dbReference type="FunCoup" id="S8FIW6">
    <property type="interactions" value="106"/>
</dbReference>
<dbReference type="CDD" id="cd01838">
    <property type="entry name" value="Isoamyl_acetate_hydrolase_like"/>
    <property type="match status" value="1"/>
</dbReference>
<evidence type="ECO:0000313" key="3">
    <source>
        <dbReference type="Proteomes" id="UP000015241"/>
    </source>
</evidence>
<reference evidence="2 3" key="1">
    <citation type="journal article" date="2012" name="Science">
        <title>The Paleozoic origin of enzymatic lignin decomposition reconstructed from 31 fungal genomes.</title>
        <authorList>
            <person name="Floudas D."/>
            <person name="Binder M."/>
            <person name="Riley R."/>
            <person name="Barry K."/>
            <person name="Blanchette R.A."/>
            <person name="Henrissat B."/>
            <person name="Martinez A.T."/>
            <person name="Otillar R."/>
            <person name="Spatafora J.W."/>
            <person name="Yadav J.S."/>
            <person name="Aerts A."/>
            <person name="Benoit I."/>
            <person name="Boyd A."/>
            <person name="Carlson A."/>
            <person name="Copeland A."/>
            <person name="Coutinho P.M."/>
            <person name="de Vries R.P."/>
            <person name="Ferreira P."/>
            <person name="Findley K."/>
            <person name="Foster B."/>
            <person name="Gaskell J."/>
            <person name="Glotzer D."/>
            <person name="Gorecki P."/>
            <person name="Heitman J."/>
            <person name="Hesse C."/>
            <person name="Hori C."/>
            <person name="Igarashi K."/>
            <person name="Jurgens J.A."/>
            <person name="Kallen N."/>
            <person name="Kersten P."/>
            <person name="Kohler A."/>
            <person name="Kuees U."/>
            <person name="Kumar T.K.A."/>
            <person name="Kuo A."/>
            <person name="LaButti K."/>
            <person name="Larrondo L.F."/>
            <person name="Lindquist E."/>
            <person name="Ling A."/>
            <person name="Lombard V."/>
            <person name="Lucas S."/>
            <person name="Lundell T."/>
            <person name="Martin R."/>
            <person name="McLaughlin D.J."/>
            <person name="Morgenstern I."/>
            <person name="Morin E."/>
            <person name="Murat C."/>
            <person name="Nagy L.G."/>
            <person name="Nolan M."/>
            <person name="Ohm R.A."/>
            <person name="Patyshakuliyeva A."/>
            <person name="Rokas A."/>
            <person name="Ruiz-Duenas F.J."/>
            <person name="Sabat G."/>
            <person name="Salamov A."/>
            <person name="Samejima M."/>
            <person name="Schmutz J."/>
            <person name="Slot J.C."/>
            <person name="St John F."/>
            <person name="Stenlid J."/>
            <person name="Sun H."/>
            <person name="Sun S."/>
            <person name="Syed K."/>
            <person name="Tsang A."/>
            <person name="Wiebenga A."/>
            <person name="Young D."/>
            <person name="Pisabarro A."/>
            <person name="Eastwood D.C."/>
            <person name="Martin F."/>
            <person name="Cullen D."/>
            <person name="Grigoriev I.V."/>
            <person name="Hibbett D.S."/>
        </authorList>
    </citation>
    <scope>NUCLEOTIDE SEQUENCE</scope>
    <source>
        <strain evidence="3">FP-58527</strain>
    </source>
</reference>
<dbReference type="Pfam" id="PF13472">
    <property type="entry name" value="Lipase_GDSL_2"/>
    <property type="match status" value="1"/>
</dbReference>
<dbReference type="PANTHER" id="PTHR14209:SF19">
    <property type="entry name" value="ISOAMYL ACETATE-HYDROLYZING ESTERASE 1 HOMOLOG"/>
    <property type="match status" value="1"/>
</dbReference>
<dbReference type="STRING" id="743788.S8FIW6"/>
<name>S8FIW6_FOMSC</name>
<dbReference type="Gene3D" id="3.40.50.1110">
    <property type="entry name" value="SGNH hydrolase"/>
    <property type="match status" value="1"/>
</dbReference>
<accession>S8FIW6</accession>
<dbReference type="OrthoDB" id="671439at2759"/>
<dbReference type="InterPro" id="IPR036514">
    <property type="entry name" value="SGNH_hydro_sf"/>
</dbReference>
<organism evidence="2 3">
    <name type="scientific">Fomitopsis schrenkii</name>
    <name type="common">Brown rot fungus</name>
    <dbReference type="NCBI Taxonomy" id="2126942"/>
    <lineage>
        <taxon>Eukaryota</taxon>
        <taxon>Fungi</taxon>
        <taxon>Dikarya</taxon>
        <taxon>Basidiomycota</taxon>
        <taxon>Agaricomycotina</taxon>
        <taxon>Agaricomycetes</taxon>
        <taxon>Polyporales</taxon>
        <taxon>Fomitopsis</taxon>
    </lineage>
</organism>
<dbReference type="Proteomes" id="UP000015241">
    <property type="component" value="Unassembled WGS sequence"/>
</dbReference>
<proteinExistence type="predicted"/>
<keyword evidence="3" id="KW-1185">Reference proteome</keyword>
<dbReference type="AlphaFoldDB" id="S8FIW6"/>
<dbReference type="PANTHER" id="PTHR14209">
    <property type="entry name" value="ISOAMYL ACETATE-HYDROLYZING ESTERASE 1"/>
    <property type="match status" value="1"/>
</dbReference>
<evidence type="ECO:0000259" key="1">
    <source>
        <dbReference type="Pfam" id="PF13472"/>
    </source>
</evidence>
<gene>
    <name evidence="2" type="ORF">FOMPIDRAFT_124787</name>
</gene>